<dbReference type="Proteomes" id="UP000515860">
    <property type="component" value="Chromosome"/>
</dbReference>
<evidence type="ECO:0000313" key="3">
    <source>
        <dbReference type="Proteomes" id="UP000515860"/>
    </source>
</evidence>
<proteinExistence type="predicted"/>
<reference evidence="2 3" key="1">
    <citation type="submission" date="2020-08" db="EMBL/GenBank/DDBJ databases">
        <authorList>
            <person name="Liu C."/>
            <person name="Sun Q."/>
        </authorList>
    </citation>
    <scope>NUCLEOTIDE SEQUENCE [LARGE SCALE GENOMIC DNA]</scope>
    <source>
        <strain evidence="2 3">NSJ-29</strain>
    </source>
</reference>
<dbReference type="RefSeq" id="WP_118642227.1">
    <property type="nucleotide sequence ID" value="NZ_CP060635.1"/>
</dbReference>
<evidence type="ECO:0000313" key="2">
    <source>
        <dbReference type="EMBL" id="QNM09225.1"/>
    </source>
</evidence>
<dbReference type="PIRSF" id="PIRSF006593">
    <property type="entry name" value="UCP006593"/>
    <property type="match status" value="1"/>
</dbReference>
<dbReference type="KEGG" id="whj:H9Q79_02730"/>
<dbReference type="Pfam" id="PF01937">
    <property type="entry name" value="ARMT1-like_dom"/>
    <property type="match status" value="1"/>
</dbReference>
<feature type="domain" description="Damage-control phosphatase ARMT1-like metal-binding" evidence="1">
    <location>
        <begin position="4"/>
        <end position="272"/>
    </location>
</feature>
<accession>A0A7G9GEJ3</accession>
<dbReference type="InterPro" id="IPR014444">
    <property type="entry name" value="PH1575-like"/>
</dbReference>
<name>A0A7G9GEJ3_9FIRM</name>
<dbReference type="Gene3D" id="3.40.50.10880">
    <property type="entry name" value="Uncharacterised protein PF01937, DUF89, domain 3"/>
    <property type="match status" value="1"/>
</dbReference>
<gene>
    <name evidence="2" type="ORF">H9Q79_02730</name>
</gene>
<keyword evidence="3" id="KW-1185">Reference proteome</keyword>
<dbReference type="InterPro" id="IPR002791">
    <property type="entry name" value="ARMT1-like_metal-bd"/>
</dbReference>
<dbReference type="InterPro" id="IPR036075">
    <property type="entry name" value="ARMT-1-like_metal-bd_sf"/>
</dbReference>
<sequence length="292" mass="33004">MRMSASCMKCIVDVQAKRLDKLEDEELKRVYLKKVMEILASCDDDSTAPVMVKRIEEVFEDMCGPLPEFSQIKREYNDLMLRLEPEIERKIEAAPDSLAMALSYSRAGNYIDFGSQHTVEQEKLLTMLDREALEPVDEDVYKSFLAELSEAESFVFLLDNCGEIVLDKLVLKQLKRRFPEISLTALVRGFPVSNDVTFEDAVQTGLDRIVRVVPNGSPVAGTDLNSISSEAEAVLRGADVILAKGQGNYETLSGCGMNIYYLFLIKCNWFRKMFSRPDHSGMFVRERGVKAL</sequence>
<dbReference type="SUPFAM" id="SSF111321">
    <property type="entry name" value="AF1104-like"/>
    <property type="match status" value="1"/>
</dbReference>
<dbReference type="Gene3D" id="1.10.285.20">
    <property type="entry name" value="Uncharacterised protein PF01937, DUF89, domain 2"/>
    <property type="match status" value="1"/>
</dbReference>
<dbReference type="EMBL" id="CP060635">
    <property type="protein sequence ID" value="QNM09225.1"/>
    <property type="molecule type" value="Genomic_DNA"/>
</dbReference>
<organism evidence="2 3">
    <name type="scientific">Wansuia hejianensis</name>
    <dbReference type="NCBI Taxonomy" id="2763667"/>
    <lineage>
        <taxon>Bacteria</taxon>
        <taxon>Bacillati</taxon>
        <taxon>Bacillota</taxon>
        <taxon>Clostridia</taxon>
        <taxon>Lachnospirales</taxon>
        <taxon>Lachnospiraceae</taxon>
        <taxon>Wansuia</taxon>
    </lineage>
</organism>
<dbReference type="AlphaFoldDB" id="A0A7G9GEJ3"/>
<evidence type="ECO:0000259" key="1">
    <source>
        <dbReference type="Pfam" id="PF01937"/>
    </source>
</evidence>
<protein>
    <submittedName>
        <fullName evidence="2">DUF89 family protein</fullName>
    </submittedName>
</protein>